<proteinExistence type="predicted"/>
<evidence type="ECO:0000313" key="2">
    <source>
        <dbReference type="EMBL" id="KZV35788.1"/>
    </source>
</evidence>
<name>A0A2Z7BQA0_9LAMI</name>
<sequence>MTSFANNALQDFLGVSRSIYEGALTQFFKGASVISRLVIGEAEKKAAEAKRKAIEDNRDSELKKKRLEKKRKK</sequence>
<feature type="compositionally biased region" description="Basic and acidic residues" evidence="1">
    <location>
        <begin position="49"/>
        <end position="62"/>
    </location>
</feature>
<feature type="compositionally biased region" description="Basic residues" evidence="1">
    <location>
        <begin position="63"/>
        <end position="73"/>
    </location>
</feature>
<dbReference type="EMBL" id="KV004043">
    <property type="protein sequence ID" value="KZV35788.1"/>
    <property type="molecule type" value="Genomic_DNA"/>
</dbReference>
<reference evidence="2 3" key="1">
    <citation type="journal article" date="2015" name="Proc. Natl. Acad. Sci. U.S.A.">
        <title>The resurrection genome of Boea hygrometrica: A blueprint for survival of dehydration.</title>
        <authorList>
            <person name="Xiao L."/>
            <person name="Yang G."/>
            <person name="Zhang L."/>
            <person name="Yang X."/>
            <person name="Zhao S."/>
            <person name="Ji Z."/>
            <person name="Zhou Q."/>
            <person name="Hu M."/>
            <person name="Wang Y."/>
            <person name="Chen M."/>
            <person name="Xu Y."/>
            <person name="Jin H."/>
            <person name="Xiao X."/>
            <person name="Hu G."/>
            <person name="Bao F."/>
            <person name="Hu Y."/>
            <person name="Wan P."/>
            <person name="Li L."/>
            <person name="Deng X."/>
            <person name="Kuang T."/>
            <person name="Xiang C."/>
            <person name="Zhu J.K."/>
            <person name="Oliver M.J."/>
            <person name="He Y."/>
        </authorList>
    </citation>
    <scope>NUCLEOTIDE SEQUENCE [LARGE SCALE GENOMIC DNA]</scope>
    <source>
        <strain evidence="3">cv. XS01</strain>
    </source>
</reference>
<dbReference type="Proteomes" id="UP000250235">
    <property type="component" value="Unassembled WGS sequence"/>
</dbReference>
<protein>
    <submittedName>
        <fullName evidence="2">Uncharacterized protein</fullName>
    </submittedName>
</protein>
<evidence type="ECO:0000313" key="3">
    <source>
        <dbReference type="Proteomes" id="UP000250235"/>
    </source>
</evidence>
<feature type="region of interest" description="Disordered" evidence="1">
    <location>
        <begin position="49"/>
        <end position="73"/>
    </location>
</feature>
<accession>A0A2Z7BQA0</accession>
<dbReference type="AlphaFoldDB" id="A0A2Z7BQA0"/>
<organism evidence="2 3">
    <name type="scientific">Dorcoceras hygrometricum</name>
    <dbReference type="NCBI Taxonomy" id="472368"/>
    <lineage>
        <taxon>Eukaryota</taxon>
        <taxon>Viridiplantae</taxon>
        <taxon>Streptophyta</taxon>
        <taxon>Embryophyta</taxon>
        <taxon>Tracheophyta</taxon>
        <taxon>Spermatophyta</taxon>
        <taxon>Magnoliopsida</taxon>
        <taxon>eudicotyledons</taxon>
        <taxon>Gunneridae</taxon>
        <taxon>Pentapetalae</taxon>
        <taxon>asterids</taxon>
        <taxon>lamiids</taxon>
        <taxon>Lamiales</taxon>
        <taxon>Gesneriaceae</taxon>
        <taxon>Didymocarpoideae</taxon>
        <taxon>Trichosporeae</taxon>
        <taxon>Loxocarpinae</taxon>
        <taxon>Dorcoceras</taxon>
    </lineage>
</organism>
<gene>
    <name evidence="2" type="ORF">F511_41031</name>
</gene>
<evidence type="ECO:0000256" key="1">
    <source>
        <dbReference type="SAM" id="MobiDB-lite"/>
    </source>
</evidence>
<keyword evidence="3" id="KW-1185">Reference proteome</keyword>